<dbReference type="InterPro" id="IPR036866">
    <property type="entry name" value="RibonucZ/Hydroxyglut_hydro"/>
</dbReference>
<evidence type="ECO:0000313" key="4">
    <source>
        <dbReference type="EMBL" id="MBY8825596.1"/>
    </source>
</evidence>
<gene>
    <name evidence="4" type="ORF">K7G82_25060</name>
</gene>
<feature type="chain" id="PRO_5046504618" evidence="2">
    <location>
        <begin position="19"/>
        <end position="327"/>
    </location>
</feature>
<evidence type="ECO:0000259" key="3">
    <source>
        <dbReference type="SMART" id="SM00849"/>
    </source>
</evidence>
<dbReference type="SUPFAM" id="SSF56281">
    <property type="entry name" value="Metallo-hydrolase/oxidoreductase"/>
    <property type="match status" value="1"/>
</dbReference>
<keyword evidence="2" id="KW-0732">Signal</keyword>
<dbReference type="SMART" id="SM00849">
    <property type="entry name" value="Lactamase_B"/>
    <property type="match status" value="1"/>
</dbReference>
<evidence type="ECO:0000256" key="2">
    <source>
        <dbReference type="SAM" id="SignalP"/>
    </source>
</evidence>
<dbReference type="PANTHER" id="PTHR46018:SF2">
    <property type="entry name" value="ZINC PHOSPHODIESTERASE ELAC PROTEIN 1"/>
    <property type="match status" value="1"/>
</dbReference>
<dbReference type="Gene3D" id="3.60.15.10">
    <property type="entry name" value="Ribonuclease Z/Hydroxyacylglutathione hydrolase-like"/>
    <property type="match status" value="1"/>
</dbReference>
<keyword evidence="5" id="KW-1185">Reference proteome</keyword>
<feature type="domain" description="Metallo-beta-lactamase" evidence="3">
    <location>
        <begin position="41"/>
        <end position="247"/>
    </location>
</feature>
<dbReference type="InterPro" id="IPR001279">
    <property type="entry name" value="Metallo-B-lactamas"/>
</dbReference>
<name>A0ABS7PW59_9SPHN</name>
<comment type="caution">
    <text evidence="4">The sequence shown here is derived from an EMBL/GenBank/DDBJ whole genome shotgun (WGS) entry which is preliminary data.</text>
</comment>
<dbReference type="Pfam" id="PF12706">
    <property type="entry name" value="Lactamase_B_2"/>
    <property type="match status" value="1"/>
</dbReference>
<accession>A0ABS7PW59</accession>
<proteinExistence type="predicted"/>
<dbReference type="Proteomes" id="UP000706039">
    <property type="component" value="Unassembled WGS sequence"/>
</dbReference>
<organism evidence="4 5">
    <name type="scientific">Sphingomonas colocasiae</name>
    <dbReference type="NCBI Taxonomy" id="1848973"/>
    <lineage>
        <taxon>Bacteria</taxon>
        <taxon>Pseudomonadati</taxon>
        <taxon>Pseudomonadota</taxon>
        <taxon>Alphaproteobacteria</taxon>
        <taxon>Sphingomonadales</taxon>
        <taxon>Sphingomonadaceae</taxon>
        <taxon>Sphingomonas</taxon>
    </lineage>
</organism>
<evidence type="ECO:0000313" key="5">
    <source>
        <dbReference type="Proteomes" id="UP000706039"/>
    </source>
</evidence>
<sequence>MHGALLLLAAISAAPAMARDLPVELVTLGTGGGPVVQTRRAQPATAIRVGDAIYLFDAGEGTQRQMEAAKLPLGQVRAIFLTHHHLDHVGGVGPLIANRWVQMRHMPLPVIGPPGTMAMVAELVQAYRPIELAPVTLGPKAPPPMASTVSARDLASEMNEPALVYQDDAIRVFAVVNDHYHFAPGTESARTARSYAYRIEAAGRSIVLTGDTGPSARVEALAKGADLLVSEVMDRAAIARDLAASGFAGPALEGFMKHMDANHLTPAQAGEMAARAGVKALVLSHLVPGRDSDTGDEGYVRGLAERFTGPVVVAKDLDRFPVGAEDR</sequence>
<protein>
    <submittedName>
        <fullName evidence="4">MBL fold metallo-hydrolase</fullName>
    </submittedName>
</protein>
<dbReference type="CDD" id="cd07719">
    <property type="entry name" value="arylsulfatase_AtsA-like_MBL-fold"/>
    <property type="match status" value="1"/>
</dbReference>
<reference evidence="4 5" key="1">
    <citation type="submission" date="2021-08" db="EMBL/GenBank/DDBJ databases">
        <authorList>
            <person name="Tuo L."/>
        </authorList>
    </citation>
    <scope>NUCLEOTIDE SEQUENCE [LARGE SCALE GENOMIC DNA]</scope>
    <source>
        <strain evidence="4 5">JCM 31229</strain>
    </source>
</reference>
<keyword evidence="1" id="KW-0378">Hydrolase</keyword>
<evidence type="ECO:0000256" key="1">
    <source>
        <dbReference type="ARBA" id="ARBA00022801"/>
    </source>
</evidence>
<dbReference type="RefSeq" id="WP_222992692.1">
    <property type="nucleotide sequence ID" value="NZ_JAINVV010000012.1"/>
</dbReference>
<dbReference type="InterPro" id="IPR044094">
    <property type="entry name" value="AtsA-like_MBL-fold"/>
</dbReference>
<dbReference type="EMBL" id="JAINVV010000012">
    <property type="protein sequence ID" value="MBY8825596.1"/>
    <property type="molecule type" value="Genomic_DNA"/>
</dbReference>
<dbReference type="PANTHER" id="PTHR46018">
    <property type="entry name" value="ZINC PHOSPHODIESTERASE ELAC PROTEIN 1"/>
    <property type="match status" value="1"/>
</dbReference>
<feature type="signal peptide" evidence="2">
    <location>
        <begin position="1"/>
        <end position="18"/>
    </location>
</feature>